<keyword evidence="3" id="KW-1185">Reference proteome</keyword>
<protein>
    <recommendedName>
        <fullName evidence="1">Helix-turn-helix domain-containing protein</fullName>
    </recommendedName>
</protein>
<dbReference type="GO" id="GO:0003677">
    <property type="term" value="F:DNA binding"/>
    <property type="evidence" value="ECO:0007669"/>
    <property type="project" value="InterPro"/>
</dbReference>
<dbReference type="HOGENOM" id="CLU_2840184_0_0_11"/>
<feature type="domain" description="Helix-turn-helix" evidence="1">
    <location>
        <begin position="13"/>
        <end position="63"/>
    </location>
</feature>
<dbReference type="Proteomes" id="UP000061839">
    <property type="component" value="Chromosome"/>
</dbReference>
<reference evidence="2 3" key="1">
    <citation type="journal article" date="2015" name="Genome Announc.">
        <title>Complete Genome Sequencing of Protease-Producing Novel Arthrobacter sp. Strain IHBB 11108 Using PacBio Single-Molecule Real-Time Sequencing Technology.</title>
        <authorList>
            <person name="Kiran S."/>
            <person name="Swarnkar M.K."/>
            <person name="Pal M."/>
            <person name="Thakur R."/>
            <person name="Tewari R."/>
            <person name="Singh A.K."/>
            <person name="Gulati A."/>
        </authorList>
    </citation>
    <scope>NUCLEOTIDE SEQUENCE [LARGE SCALE GENOMIC DNA]</scope>
    <source>
        <strain evidence="2 3">IHBB 11108</strain>
    </source>
</reference>
<name>A0A0D4C1Z2_9MICC</name>
<dbReference type="InterPro" id="IPR041657">
    <property type="entry name" value="HTH_17"/>
</dbReference>
<dbReference type="Pfam" id="PF12728">
    <property type="entry name" value="HTH_17"/>
    <property type="match status" value="1"/>
</dbReference>
<dbReference type="PATRIC" id="fig|1618207.4.peg.2930"/>
<proteinExistence type="predicted"/>
<dbReference type="AlphaFoldDB" id="A0A0D4C1Z2"/>
<dbReference type="KEGG" id="ari:UM93_14420"/>
<dbReference type="OrthoDB" id="4965296at2"/>
<dbReference type="STRING" id="1618207.UM93_14420"/>
<evidence type="ECO:0000313" key="3">
    <source>
        <dbReference type="Proteomes" id="UP000061839"/>
    </source>
</evidence>
<dbReference type="NCBIfam" id="TIGR01764">
    <property type="entry name" value="excise"/>
    <property type="match status" value="1"/>
</dbReference>
<evidence type="ECO:0000259" key="1">
    <source>
        <dbReference type="Pfam" id="PF12728"/>
    </source>
</evidence>
<sequence length="65" mass="7131">MSGETGAVRLYPVTEVATLLAVSRDYVYDLINSGQLRVADVGSSARVKKRIRADDLQAFIESRTT</sequence>
<dbReference type="InterPro" id="IPR010093">
    <property type="entry name" value="SinI_DNA-bd"/>
</dbReference>
<evidence type="ECO:0000313" key="2">
    <source>
        <dbReference type="EMBL" id="AJT42391.1"/>
    </source>
</evidence>
<gene>
    <name evidence="2" type="ORF">UM93_14420</name>
</gene>
<organism evidence="2 3">
    <name type="scientific">Psychromicrobium lacuslunae</name>
    <dbReference type="NCBI Taxonomy" id="1618207"/>
    <lineage>
        <taxon>Bacteria</taxon>
        <taxon>Bacillati</taxon>
        <taxon>Actinomycetota</taxon>
        <taxon>Actinomycetes</taxon>
        <taxon>Micrococcales</taxon>
        <taxon>Micrococcaceae</taxon>
        <taxon>Psychromicrobium</taxon>
    </lineage>
</organism>
<accession>A0A0D4C1Z2</accession>
<dbReference type="EMBL" id="CP011005">
    <property type="protein sequence ID" value="AJT42391.1"/>
    <property type="molecule type" value="Genomic_DNA"/>
</dbReference>